<dbReference type="GO" id="GO:0030288">
    <property type="term" value="C:outer membrane-bounded periplasmic space"/>
    <property type="evidence" value="ECO:0007669"/>
    <property type="project" value="TreeGrafter"/>
</dbReference>
<dbReference type="GO" id="GO:0006508">
    <property type="term" value="P:proteolysis"/>
    <property type="evidence" value="ECO:0007669"/>
    <property type="project" value="UniProtKB-KW"/>
</dbReference>
<dbReference type="EMBL" id="VFSU01000009">
    <property type="protein sequence ID" value="TPE64603.1"/>
    <property type="molecule type" value="Genomic_DNA"/>
</dbReference>
<comment type="caution">
    <text evidence="8">The sequence shown here is derived from an EMBL/GenBank/DDBJ whole genome shotgun (WGS) entry which is preliminary data.</text>
</comment>
<evidence type="ECO:0000313" key="8">
    <source>
        <dbReference type="EMBL" id="TPE64603.1"/>
    </source>
</evidence>
<dbReference type="InterPro" id="IPR001478">
    <property type="entry name" value="PDZ"/>
</dbReference>
<evidence type="ECO:0000256" key="3">
    <source>
        <dbReference type="ARBA" id="ARBA00022801"/>
    </source>
</evidence>
<keyword evidence="6" id="KW-0732">Signal</keyword>
<dbReference type="AlphaFoldDB" id="A0A501XW92"/>
<dbReference type="Gene3D" id="2.30.42.10">
    <property type="match status" value="1"/>
</dbReference>
<dbReference type="Pfam" id="PF22694">
    <property type="entry name" value="CtpB_N-like"/>
    <property type="match status" value="1"/>
</dbReference>
<dbReference type="FunFam" id="3.30.750.44:FF:000001">
    <property type="entry name" value="S41 family peptidase"/>
    <property type="match status" value="1"/>
</dbReference>
<dbReference type="Gene3D" id="3.90.226.10">
    <property type="entry name" value="2-enoyl-CoA Hydratase, Chain A, domain 1"/>
    <property type="match status" value="1"/>
</dbReference>
<dbReference type="RefSeq" id="WP_140926450.1">
    <property type="nucleotide sequence ID" value="NZ_VFSU01000009.1"/>
</dbReference>
<evidence type="ECO:0000313" key="9">
    <source>
        <dbReference type="Proteomes" id="UP000319897"/>
    </source>
</evidence>
<dbReference type="CDD" id="cd07560">
    <property type="entry name" value="Peptidase_S41_CPP"/>
    <property type="match status" value="1"/>
</dbReference>
<dbReference type="GO" id="GO:0007165">
    <property type="term" value="P:signal transduction"/>
    <property type="evidence" value="ECO:0007669"/>
    <property type="project" value="TreeGrafter"/>
</dbReference>
<dbReference type="SUPFAM" id="SSF52096">
    <property type="entry name" value="ClpP/crotonase"/>
    <property type="match status" value="1"/>
</dbReference>
<protein>
    <submittedName>
        <fullName evidence="8">S41 family peptidase</fullName>
    </submittedName>
</protein>
<dbReference type="SMART" id="SM00245">
    <property type="entry name" value="TSPc"/>
    <property type="match status" value="1"/>
</dbReference>
<dbReference type="GO" id="GO:0008236">
    <property type="term" value="F:serine-type peptidase activity"/>
    <property type="evidence" value="ECO:0007669"/>
    <property type="project" value="UniProtKB-KW"/>
</dbReference>
<feature type="chain" id="PRO_5021199653" evidence="6">
    <location>
        <begin position="28"/>
        <end position="445"/>
    </location>
</feature>
<dbReference type="CDD" id="cd06782">
    <property type="entry name" value="cpPDZ_CPP-like"/>
    <property type="match status" value="1"/>
</dbReference>
<dbReference type="InterPro" id="IPR029045">
    <property type="entry name" value="ClpP/crotonase-like_dom_sf"/>
</dbReference>
<keyword evidence="3 5" id="KW-0378">Hydrolase</keyword>
<proteinExistence type="inferred from homology"/>
<dbReference type="Pfam" id="PF17820">
    <property type="entry name" value="PDZ_6"/>
    <property type="match status" value="1"/>
</dbReference>
<dbReference type="PROSITE" id="PS50106">
    <property type="entry name" value="PDZ"/>
    <property type="match status" value="1"/>
</dbReference>
<keyword evidence="4 5" id="KW-0720">Serine protease</keyword>
<keyword evidence="9" id="KW-1185">Reference proteome</keyword>
<evidence type="ECO:0000256" key="4">
    <source>
        <dbReference type="ARBA" id="ARBA00022825"/>
    </source>
</evidence>
<comment type="similarity">
    <text evidence="1 5">Belongs to the peptidase S41A family.</text>
</comment>
<dbReference type="InterPro" id="IPR055210">
    <property type="entry name" value="CtpA/B_N"/>
</dbReference>
<dbReference type="SUPFAM" id="SSF50156">
    <property type="entry name" value="PDZ domain-like"/>
    <property type="match status" value="1"/>
</dbReference>
<organism evidence="8 9">
    <name type="scientific">Sandaracinobacter neustonicus</name>
    <dbReference type="NCBI Taxonomy" id="1715348"/>
    <lineage>
        <taxon>Bacteria</taxon>
        <taxon>Pseudomonadati</taxon>
        <taxon>Pseudomonadota</taxon>
        <taxon>Alphaproteobacteria</taxon>
        <taxon>Sphingomonadales</taxon>
        <taxon>Sphingosinicellaceae</taxon>
        <taxon>Sandaracinobacter</taxon>
    </lineage>
</organism>
<evidence type="ECO:0000256" key="6">
    <source>
        <dbReference type="SAM" id="SignalP"/>
    </source>
</evidence>
<dbReference type="PANTHER" id="PTHR32060">
    <property type="entry name" value="TAIL-SPECIFIC PROTEASE"/>
    <property type="match status" value="1"/>
</dbReference>
<evidence type="ECO:0000256" key="1">
    <source>
        <dbReference type="ARBA" id="ARBA00009179"/>
    </source>
</evidence>
<gene>
    <name evidence="8" type="ORF">FJQ54_00975</name>
</gene>
<dbReference type="Proteomes" id="UP000319897">
    <property type="component" value="Unassembled WGS sequence"/>
</dbReference>
<dbReference type="InterPro" id="IPR005151">
    <property type="entry name" value="Tail-specific_protease"/>
</dbReference>
<dbReference type="GO" id="GO:0004175">
    <property type="term" value="F:endopeptidase activity"/>
    <property type="evidence" value="ECO:0007669"/>
    <property type="project" value="TreeGrafter"/>
</dbReference>
<dbReference type="FunFam" id="2.30.42.10:FF:000063">
    <property type="entry name" value="Peptidase, S41 family"/>
    <property type="match status" value="1"/>
</dbReference>
<dbReference type="Pfam" id="PF03572">
    <property type="entry name" value="Peptidase_S41"/>
    <property type="match status" value="1"/>
</dbReference>
<dbReference type="NCBIfam" id="TIGR00225">
    <property type="entry name" value="prc"/>
    <property type="match status" value="1"/>
</dbReference>
<dbReference type="InterPro" id="IPR004447">
    <property type="entry name" value="Peptidase_S41A"/>
</dbReference>
<dbReference type="InterPro" id="IPR036034">
    <property type="entry name" value="PDZ_sf"/>
</dbReference>
<sequence length="445" mass="48159">MKPIVHTFLAGTAGALLAITAPTAVNAARGNETWRELDTLMDVFLKVRESYVDQVDDKKLIEGAINGMLASLDPHSSYLDARDSENMRSQTDGEYGGLGLTVSSDEGAVRVVSPTDDTPAARAGIKSGDFITHIDDQLLYGSTLNEAVDKMRGTPGTKIKLTVVRPGAPKPLTFDLTREVIKVRPVRWEAKGNVGVIRIASFNRQTGEATRQAVTELSKKIGPDVAGYVIDLRSNPGGLLDQAIEVTDAFLERGEIVSQRGRTKDDIERYYARADDLTGGKPIVVLVDEGSASAAEIVAGALQDQKRAIVLGQRTFGKGSVQTLIPLSADSGLRLTTARYYTPSGRSVQEAGIDPDIKVPQLTDGSRIDRPRLREADLRNHLIAEKKADDKLIEDDGKPDPRFRMTADELKKQGITDFQLDYAVKLVSRLGAKPVAPAQVASSNK</sequence>
<accession>A0A501XW92</accession>
<feature type="domain" description="PDZ" evidence="7">
    <location>
        <begin position="84"/>
        <end position="156"/>
    </location>
</feature>
<dbReference type="OrthoDB" id="9812068at2"/>
<keyword evidence="2 5" id="KW-0645">Protease</keyword>
<reference evidence="8 9" key="1">
    <citation type="submission" date="2019-06" db="EMBL/GenBank/DDBJ databases">
        <authorList>
            <person name="Lee I."/>
            <person name="Jang G.I."/>
            <person name="Hwang C.Y."/>
        </authorList>
    </citation>
    <scope>NUCLEOTIDE SEQUENCE [LARGE SCALE GENOMIC DNA]</scope>
    <source>
        <strain evidence="8 9">PAMC 28131</strain>
    </source>
</reference>
<name>A0A501XW92_9SPHN</name>
<dbReference type="InterPro" id="IPR041489">
    <property type="entry name" value="PDZ_6"/>
</dbReference>
<evidence type="ECO:0000259" key="7">
    <source>
        <dbReference type="PROSITE" id="PS50106"/>
    </source>
</evidence>
<feature type="signal peptide" evidence="6">
    <location>
        <begin position="1"/>
        <end position="27"/>
    </location>
</feature>
<dbReference type="SMART" id="SM00228">
    <property type="entry name" value="PDZ"/>
    <property type="match status" value="1"/>
</dbReference>
<dbReference type="PANTHER" id="PTHR32060:SF30">
    <property type="entry name" value="CARBOXY-TERMINAL PROCESSING PROTEASE CTPA"/>
    <property type="match status" value="1"/>
</dbReference>
<evidence type="ECO:0000256" key="2">
    <source>
        <dbReference type="ARBA" id="ARBA00022670"/>
    </source>
</evidence>
<evidence type="ECO:0000256" key="5">
    <source>
        <dbReference type="RuleBase" id="RU004404"/>
    </source>
</evidence>
<dbReference type="Gene3D" id="3.30.750.44">
    <property type="match status" value="1"/>
</dbReference>